<protein>
    <submittedName>
        <fullName evidence="1">Uncharacterized protein</fullName>
    </submittedName>
</protein>
<reference evidence="1 2" key="1">
    <citation type="journal article" date="2015" name="Sci. Rep.">
        <title>Genome of the facultative scuticociliatosis pathogen Pseudocohnilembus persalinus provides insight into its virulence through horizontal gene transfer.</title>
        <authorList>
            <person name="Xiong J."/>
            <person name="Wang G."/>
            <person name="Cheng J."/>
            <person name="Tian M."/>
            <person name="Pan X."/>
            <person name="Warren A."/>
            <person name="Jiang C."/>
            <person name="Yuan D."/>
            <person name="Miao W."/>
        </authorList>
    </citation>
    <scope>NUCLEOTIDE SEQUENCE [LARGE SCALE GENOMIC DNA]</scope>
    <source>
        <strain evidence="1">36N120E</strain>
    </source>
</reference>
<gene>
    <name evidence="1" type="ORF">PPERSA_07099</name>
</gene>
<evidence type="ECO:0000313" key="2">
    <source>
        <dbReference type="Proteomes" id="UP000054937"/>
    </source>
</evidence>
<dbReference type="EMBL" id="LDAU01000090">
    <property type="protein sequence ID" value="KRX06936.1"/>
    <property type="molecule type" value="Genomic_DNA"/>
</dbReference>
<keyword evidence="2" id="KW-1185">Reference proteome</keyword>
<dbReference type="Proteomes" id="UP000054937">
    <property type="component" value="Unassembled WGS sequence"/>
</dbReference>
<name>A0A0V0QYH2_PSEPJ</name>
<dbReference type="AlphaFoldDB" id="A0A0V0QYH2"/>
<sequence length="405" mass="47657">MISKLLTYQRFCTQNLGTTPFLTKIEGHRKSQNSNQKQQNQFIENKNQQFGKININSSKNKNIHKDAKFLSNNGITYKNQNENLEQELLVIDINQNQNFIEPQKEQLQNIIDFSDNQFGRKLKSQHLLYQGLKYLLQLDKELFNEDMIPNFSSILQRINANYIKKQPKNEKKYIQEQLEHMIYDVIDYKILANFPNYYANILINFQKIQGNQNAEISNKDLAMLISVAGQDNDIQTLQEIFQLAQQIQNEKLVQKYQPRDLTAIIWGFSKLENIYFKSSMFQLHVKNVKNQISLFQNPRDIVQVLYCLKAYIDKQQNHDNKNQKQGILFMNKGCMNMDDIQYIQKFLINKYLQYQLNDLNNIKANNVDDNNQNTTINSVHSKEVLKTVLKEAQKLVEGEKVTQLP</sequence>
<organism evidence="1 2">
    <name type="scientific">Pseudocohnilembus persalinus</name>
    <name type="common">Ciliate</name>
    <dbReference type="NCBI Taxonomy" id="266149"/>
    <lineage>
        <taxon>Eukaryota</taxon>
        <taxon>Sar</taxon>
        <taxon>Alveolata</taxon>
        <taxon>Ciliophora</taxon>
        <taxon>Intramacronucleata</taxon>
        <taxon>Oligohymenophorea</taxon>
        <taxon>Scuticociliatia</taxon>
        <taxon>Philasterida</taxon>
        <taxon>Pseudocohnilembidae</taxon>
        <taxon>Pseudocohnilembus</taxon>
    </lineage>
</organism>
<proteinExistence type="predicted"/>
<dbReference type="InParanoid" id="A0A0V0QYH2"/>
<accession>A0A0V0QYH2</accession>
<comment type="caution">
    <text evidence="1">The sequence shown here is derived from an EMBL/GenBank/DDBJ whole genome shotgun (WGS) entry which is preliminary data.</text>
</comment>
<evidence type="ECO:0000313" key="1">
    <source>
        <dbReference type="EMBL" id="KRX06936.1"/>
    </source>
</evidence>